<comment type="catalytic activity">
    <reaction evidence="5">
        <text>a 2'-deoxyadenosine in DNA + S-adenosyl-L-methionine = an N(6)-methyl-2'-deoxyadenosine in DNA + S-adenosyl-L-homocysteine + H(+)</text>
        <dbReference type="Rhea" id="RHEA:15197"/>
        <dbReference type="Rhea" id="RHEA-COMP:12418"/>
        <dbReference type="Rhea" id="RHEA-COMP:12419"/>
        <dbReference type="ChEBI" id="CHEBI:15378"/>
        <dbReference type="ChEBI" id="CHEBI:57856"/>
        <dbReference type="ChEBI" id="CHEBI:59789"/>
        <dbReference type="ChEBI" id="CHEBI:90615"/>
        <dbReference type="ChEBI" id="CHEBI:90616"/>
        <dbReference type="EC" id="2.1.1.72"/>
    </reaction>
</comment>
<organism evidence="7 8">
    <name type="scientific">Flagellimonas meridianipacifica</name>
    <dbReference type="NCBI Taxonomy" id="1080225"/>
    <lineage>
        <taxon>Bacteria</taxon>
        <taxon>Pseudomonadati</taxon>
        <taxon>Bacteroidota</taxon>
        <taxon>Flavobacteriia</taxon>
        <taxon>Flavobacteriales</taxon>
        <taxon>Flavobacteriaceae</taxon>
        <taxon>Flagellimonas</taxon>
    </lineage>
</organism>
<keyword evidence="3" id="KW-0808">Transferase</keyword>
<dbReference type="AlphaFoldDB" id="A0A2T0MIF2"/>
<dbReference type="RefSeq" id="WP_106144267.1">
    <property type="nucleotide sequence ID" value="NZ_PVYX01000001.1"/>
</dbReference>
<dbReference type="PANTHER" id="PTHR33841:SF1">
    <property type="entry name" value="DNA METHYLTRANSFERASE A"/>
    <property type="match status" value="1"/>
</dbReference>
<dbReference type="InterPro" id="IPR011639">
    <property type="entry name" value="MethylTrfase_TaqI-like_dom"/>
</dbReference>
<dbReference type="InterPro" id="IPR050953">
    <property type="entry name" value="N4_N6_ade-DNA_methylase"/>
</dbReference>
<feature type="domain" description="Type II methyltransferase M.TaqI-like" evidence="6">
    <location>
        <begin position="155"/>
        <end position="308"/>
    </location>
</feature>
<dbReference type="GO" id="GO:0006304">
    <property type="term" value="P:DNA modification"/>
    <property type="evidence" value="ECO:0007669"/>
    <property type="project" value="InterPro"/>
</dbReference>
<proteinExistence type="predicted"/>
<sequence length="638" mass="74984">MTIDKSILSFLKNYSYDVEQINRLITSAFCKENDLVNTKNQLIRNLLINDSNRKEILALDNLCKLFEKTKQAFNFECLIELFEFVISPNDKIVNGAVYTPKYIRQFIVQEALGKAEKPKSATACDVACGCGGFLYEYALLLHRNTNKSLTGIIRENLYGIDITEYSIERTKILLSLLAISNGEDRQEYHFNLYVGDSLEFDWFEVDDNIKNNGGFQYVFSNPPYVGSSNLDDQTKKLMANWSVASTGKLDLYIPFFEIGLKWLRDGGILGYITVNNFYRSLNGRGLRKYFSENEFHFQLIDFGGSQVFKSRLTYTCICLITKQTGGIQYTRSLPTEIKSLDSKDYIPLEYADLNDFEGWHLDDLNTKLNISKLENTGQKLGDLFPIRNGFATLRNKIYLINPIREDEDFYYFEKNETRYQIEREVCKEAIKPNILKKEDDIPRFKEKLIFPYTYLDRQNDNLFEESTNRYVKPIDEPTFRRRFPFAYRYLNSQKEELAKRDKGKREYETWFAFGRSQALYISGIKLLFPYISDAPYFVLTEDEDLLFYNGYALVSDSQDDLLFIKRLLMTRIFWYYIRHTSKPYTNDYYALAKNYIKNFSVPHFTDAEKNRIMAYRNKKSLENFLLKKYNITDIDFTS</sequence>
<dbReference type="SUPFAM" id="SSF53335">
    <property type="entry name" value="S-adenosyl-L-methionine-dependent methyltransferases"/>
    <property type="match status" value="1"/>
</dbReference>
<evidence type="ECO:0000313" key="7">
    <source>
        <dbReference type="EMBL" id="PRX57367.1"/>
    </source>
</evidence>
<dbReference type="PANTHER" id="PTHR33841">
    <property type="entry name" value="DNA METHYLTRANSFERASE YEEA-RELATED"/>
    <property type="match status" value="1"/>
</dbReference>
<dbReference type="OrthoDB" id="32195at2"/>
<dbReference type="CDD" id="cd02440">
    <property type="entry name" value="AdoMet_MTases"/>
    <property type="match status" value="1"/>
</dbReference>
<evidence type="ECO:0000313" key="8">
    <source>
        <dbReference type="Proteomes" id="UP000237640"/>
    </source>
</evidence>
<keyword evidence="8" id="KW-1185">Reference proteome</keyword>
<name>A0A2T0MIF2_9FLAO</name>
<accession>A0A2T0MIF2</accession>
<reference evidence="7 8" key="1">
    <citation type="submission" date="2018-03" db="EMBL/GenBank/DDBJ databases">
        <title>Genomic Encyclopedia of Archaeal and Bacterial Type Strains, Phase II (KMG-II): from individual species to whole genera.</title>
        <authorList>
            <person name="Goeker M."/>
        </authorList>
    </citation>
    <scope>NUCLEOTIDE SEQUENCE [LARGE SCALE GENOMIC DNA]</scope>
    <source>
        <strain evidence="7 8">DSM 25027</strain>
    </source>
</reference>
<dbReference type="PRINTS" id="PR00507">
    <property type="entry name" value="N12N6MTFRASE"/>
</dbReference>
<dbReference type="GO" id="GO:0032259">
    <property type="term" value="P:methylation"/>
    <property type="evidence" value="ECO:0007669"/>
    <property type="project" value="UniProtKB-KW"/>
</dbReference>
<protein>
    <recommendedName>
        <fullName evidence="1">site-specific DNA-methyltransferase (adenine-specific)</fullName>
        <ecNumber evidence="1">2.1.1.72</ecNumber>
    </recommendedName>
</protein>
<dbReference type="Pfam" id="PF07669">
    <property type="entry name" value="Eco57I"/>
    <property type="match status" value="1"/>
</dbReference>
<dbReference type="PROSITE" id="PS00092">
    <property type="entry name" value="N6_MTASE"/>
    <property type="match status" value="1"/>
</dbReference>
<dbReference type="EMBL" id="PVYX01000001">
    <property type="protein sequence ID" value="PRX57367.1"/>
    <property type="molecule type" value="Genomic_DNA"/>
</dbReference>
<dbReference type="Proteomes" id="UP000237640">
    <property type="component" value="Unassembled WGS sequence"/>
</dbReference>
<comment type="caution">
    <text evidence="7">The sequence shown here is derived from an EMBL/GenBank/DDBJ whole genome shotgun (WGS) entry which is preliminary data.</text>
</comment>
<keyword evidence="2 7" id="KW-0489">Methyltransferase</keyword>
<keyword evidence="4" id="KW-0949">S-adenosyl-L-methionine</keyword>
<evidence type="ECO:0000256" key="1">
    <source>
        <dbReference type="ARBA" id="ARBA00011900"/>
    </source>
</evidence>
<gene>
    <name evidence="7" type="ORF">CLV81_1371</name>
</gene>
<dbReference type="Gene3D" id="3.40.50.150">
    <property type="entry name" value="Vaccinia Virus protein VP39"/>
    <property type="match status" value="1"/>
</dbReference>
<dbReference type="GO" id="GO:0009007">
    <property type="term" value="F:site-specific DNA-methyltransferase (adenine-specific) activity"/>
    <property type="evidence" value="ECO:0007669"/>
    <property type="project" value="UniProtKB-EC"/>
</dbReference>
<evidence type="ECO:0000256" key="4">
    <source>
        <dbReference type="ARBA" id="ARBA00022691"/>
    </source>
</evidence>
<dbReference type="InterPro" id="IPR029063">
    <property type="entry name" value="SAM-dependent_MTases_sf"/>
</dbReference>
<dbReference type="GO" id="GO:0003676">
    <property type="term" value="F:nucleic acid binding"/>
    <property type="evidence" value="ECO:0007669"/>
    <property type="project" value="InterPro"/>
</dbReference>
<evidence type="ECO:0000256" key="3">
    <source>
        <dbReference type="ARBA" id="ARBA00022679"/>
    </source>
</evidence>
<evidence type="ECO:0000256" key="5">
    <source>
        <dbReference type="ARBA" id="ARBA00047942"/>
    </source>
</evidence>
<evidence type="ECO:0000259" key="6">
    <source>
        <dbReference type="Pfam" id="PF07669"/>
    </source>
</evidence>
<dbReference type="InterPro" id="IPR002052">
    <property type="entry name" value="DNA_methylase_N6_adenine_CS"/>
</dbReference>
<dbReference type="EC" id="2.1.1.72" evidence="1"/>
<evidence type="ECO:0000256" key="2">
    <source>
        <dbReference type="ARBA" id="ARBA00022603"/>
    </source>
</evidence>